<feature type="region of interest" description="Disordered" evidence="1">
    <location>
        <begin position="433"/>
        <end position="460"/>
    </location>
</feature>
<reference evidence="2 3" key="1">
    <citation type="journal article" date="2021" name="Nat. Commun.">
        <title>Genetic determinants of endophytism in the Arabidopsis root mycobiome.</title>
        <authorList>
            <person name="Mesny F."/>
            <person name="Miyauchi S."/>
            <person name="Thiergart T."/>
            <person name="Pickel B."/>
            <person name="Atanasova L."/>
            <person name="Karlsson M."/>
            <person name="Huettel B."/>
            <person name="Barry K.W."/>
            <person name="Haridas S."/>
            <person name="Chen C."/>
            <person name="Bauer D."/>
            <person name="Andreopoulos W."/>
            <person name="Pangilinan J."/>
            <person name="LaButti K."/>
            <person name="Riley R."/>
            <person name="Lipzen A."/>
            <person name="Clum A."/>
            <person name="Drula E."/>
            <person name="Henrissat B."/>
            <person name="Kohler A."/>
            <person name="Grigoriev I.V."/>
            <person name="Martin F.M."/>
            <person name="Hacquard S."/>
        </authorList>
    </citation>
    <scope>NUCLEOTIDE SEQUENCE [LARGE SCALE GENOMIC DNA]</scope>
    <source>
        <strain evidence="2 3">MPI-SDFR-AT-0080</strain>
    </source>
</reference>
<feature type="compositionally biased region" description="Acidic residues" evidence="1">
    <location>
        <begin position="435"/>
        <end position="448"/>
    </location>
</feature>
<dbReference type="Proteomes" id="UP000774617">
    <property type="component" value="Unassembled WGS sequence"/>
</dbReference>
<name>A0ABQ8G558_9PEZI</name>
<accession>A0ABQ8G558</accession>
<evidence type="ECO:0000313" key="2">
    <source>
        <dbReference type="EMBL" id="KAH7045196.1"/>
    </source>
</evidence>
<comment type="caution">
    <text evidence="2">The sequence shown here is derived from an EMBL/GenBank/DDBJ whole genome shotgun (WGS) entry which is preliminary data.</text>
</comment>
<sequence length="460" mass="50078">MMASQGGLQLGPLQLRLSPQADPLHFYTCGDSVRGEVQVAREEKARKVQISFKAKSRSAMCEQPEGPTEELSIDLFCYTTELFAFTGEEVDALSEKGRTHVSFPFEFQFPWVVGLPAPGHRGEPLQRSDDFENLRGHALPPSFHAKCNGAPQSIEYMLEASLATTALARSTRRVEQSLPFIPPCPCPHPPARAPISRTTELARRHHRLDPRLAAQHAGFRTRIKHLLAGPDPARPSVTFALTATAPARLRAGHALSSPGGSGSGIALALTHLDRSASVPRAPSVALRSFRVTLRGCTALRLPPAGAGAKERRAESWSTEWEVAKRCDGAQGGPPPVLLEDCGVVELGRLCGGPSGLVVPLDVVPGFRSYALKRTYELQVVLWVQCVGKMYEVEAVRHEVEVLPSVCREQEGGVDEGVVEVGVRRGAAVRRRAVGELEEEEEEEEEDEVLPLYHAPPGYEP</sequence>
<proteinExistence type="predicted"/>
<dbReference type="InterPro" id="IPR014752">
    <property type="entry name" value="Arrestin-like_C"/>
</dbReference>
<organism evidence="2 3">
    <name type="scientific">Macrophomina phaseolina</name>
    <dbReference type="NCBI Taxonomy" id="35725"/>
    <lineage>
        <taxon>Eukaryota</taxon>
        <taxon>Fungi</taxon>
        <taxon>Dikarya</taxon>
        <taxon>Ascomycota</taxon>
        <taxon>Pezizomycotina</taxon>
        <taxon>Dothideomycetes</taxon>
        <taxon>Dothideomycetes incertae sedis</taxon>
        <taxon>Botryosphaeriales</taxon>
        <taxon>Botryosphaeriaceae</taxon>
        <taxon>Macrophomina</taxon>
    </lineage>
</organism>
<evidence type="ECO:0008006" key="4">
    <source>
        <dbReference type="Google" id="ProtNLM"/>
    </source>
</evidence>
<dbReference type="Gene3D" id="2.60.40.640">
    <property type="match status" value="1"/>
</dbReference>
<dbReference type="EMBL" id="JAGTJR010000019">
    <property type="protein sequence ID" value="KAH7045196.1"/>
    <property type="molecule type" value="Genomic_DNA"/>
</dbReference>
<gene>
    <name evidence="2" type="ORF">B0J12DRAFT_152684</name>
</gene>
<protein>
    <recommendedName>
        <fullName evidence="4">Arrestin-like N-terminal domain-containing protein</fullName>
    </recommendedName>
</protein>
<evidence type="ECO:0000256" key="1">
    <source>
        <dbReference type="SAM" id="MobiDB-lite"/>
    </source>
</evidence>
<keyword evidence="3" id="KW-1185">Reference proteome</keyword>
<evidence type="ECO:0000313" key="3">
    <source>
        <dbReference type="Proteomes" id="UP000774617"/>
    </source>
</evidence>